<evidence type="ECO:0000313" key="3">
    <source>
        <dbReference type="EMBL" id="TYC48966.1"/>
    </source>
</evidence>
<evidence type="ECO:0000256" key="1">
    <source>
        <dbReference type="ARBA" id="ARBA00022737"/>
    </source>
</evidence>
<dbReference type="AlphaFoldDB" id="A0A6C2C5W9"/>
<protein>
    <recommendedName>
        <fullName evidence="2">MucBP domain-containing protein</fullName>
    </recommendedName>
</protein>
<sequence>MAEYDIMGTPIWVYFKDSDTKATIQPPKIIEGGLGSIFSIKADEIESYKLDRTEGELHGIFDESMHTITFYYRKDNWAETEVLTDKYIVVQKDTPIYDDINGEQASGMMHENSTWKVTTRVATKNGKFWYQIADSRWIMYARNNIKLVDTPNDIVLTDNGETALTKWPTMPFKAMANVDYVANSAVSVYYQPYGREMALLPNGRLVEVLEIMHDPSGVDWYHLAPAGWINGIYLKFQE</sequence>
<dbReference type="EMBL" id="SDGZ01000015">
    <property type="protein sequence ID" value="TYC48966.1"/>
    <property type="molecule type" value="Genomic_DNA"/>
</dbReference>
<dbReference type="Proteomes" id="UP000371977">
    <property type="component" value="Unassembled WGS sequence"/>
</dbReference>
<comment type="caution">
    <text evidence="3">The sequence shown here is derived from an EMBL/GenBank/DDBJ whole genome shotgun (WGS) entry which is preliminary data.</text>
</comment>
<organism evidence="3 4">
    <name type="scientific">Weissella muntiaci</name>
    <dbReference type="NCBI Taxonomy" id="2508881"/>
    <lineage>
        <taxon>Bacteria</taxon>
        <taxon>Bacillati</taxon>
        <taxon>Bacillota</taxon>
        <taxon>Bacilli</taxon>
        <taxon>Lactobacillales</taxon>
        <taxon>Lactobacillaceae</taxon>
        <taxon>Weissella</taxon>
    </lineage>
</organism>
<dbReference type="InterPro" id="IPR009459">
    <property type="entry name" value="MucBP_dom"/>
</dbReference>
<dbReference type="Pfam" id="PF06458">
    <property type="entry name" value="MucBP"/>
    <property type="match status" value="1"/>
</dbReference>
<accession>A0A6C2C5W9</accession>
<reference evidence="3 4" key="1">
    <citation type="submission" date="2019-01" db="EMBL/GenBank/DDBJ databases">
        <title>Weissella sp. nov., a novel lactic acid bacterium isolated from animal feces.</title>
        <authorList>
            <person name="Wang L.-T."/>
        </authorList>
    </citation>
    <scope>NUCLEOTIDE SEQUENCE [LARGE SCALE GENOMIC DNA]</scope>
    <source>
        <strain evidence="3 4">8H-2</strain>
    </source>
</reference>
<dbReference type="RefSeq" id="WP_148622827.1">
    <property type="nucleotide sequence ID" value="NZ_SDGZ01000015.1"/>
</dbReference>
<name>A0A6C2C5W9_9LACO</name>
<gene>
    <name evidence="3" type="ORF">ESZ50_06855</name>
</gene>
<evidence type="ECO:0000313" key="4">
    <source>
        <dbReference type="Proteomes" id="UP000371977"/>
    </source>
</evidence>
<keyword evidence="1" id="KW-0677">Repeat</keyword>
<evidence type="ECO:0000259" key="2">
    <source>
        <dbReference type="Pfam" id="PF06458"/>
    </source>
</evidence>
<keyword evidence="4" id="KW-1185">Reference proteome</keyword>
<feature type="domain" description="MucBP" evidence="2">
    <location>
        <begin position="10"/>
        <end position="73"/>
    </location>
</feature>
<proteinExistence type="predicted"/>
<dbReference type="Gene3D" id="3.10.20.320">
    <property type="entry name" value="Putative peptidoglycan bound protein (lpxtg motif)"/>
    <property type="match status" value="1"/>
</dbReference>
<dbReference type="OrthoDB" id="2329985at2"/>